<keyword evidence="5" id="KW-0678">Repressor</keyword>
<feature type="compositionally biased region" description="Low complexity" evidence="9">
    <location>
        <begin position="491"/>
        <end position="502"/>
    </location>
</feature>
<keyword evidence="6" id="KW-0805">Transcription regulation</keyword>
<keyword evidence="11" id="KW-1185">Reference proteome</keyword>
<keyword evidence="8" id="KW-0539">Nucleus</keyword>
<dbReference type="AlphaFoldDB" id="M2QNZ6"/>
<dbReference type="HOGENOM" id="CLU_030372_0_0_1"/>
<feature type="compositionally biased region" description="Low complexity" evidence="9">
    <location>
        <begin position="1"/>
        <end position="13"/>
    </location>
</feature>
<feature type="region of interest" description="Disordered" evidence="9">
    <location>
        <begin position="104"/>
        <end position="141"/>
    </location>
</feature>
<dbReference type="GO" id="GO:0005737">
    <property type="term" value="C:cytoplasm"/>
    <property type="evidence" value="ECO:0007669"/>
    <property type="project" value="UniProtKB-SubCell"/>
</dbReference>
<comment type="similarity">
    <text evidence="3">Belongs to the WHI5/NRM1 family.</text>
</comment>
<evidence type="ECO:0000256" key="3">
    <source>
        <dbReference type="ARBA" id="ARBA00006922"/>
    </source>
</evidence>
<feature type="region of interest" description="Disordered" evidence="9">
    <location>
        <begin position="154"/>
        <end position="223"/>
    </location>
</feature>
<dbReference type="STRING" id="914234.M2QNZ6"/>
<organism evidence="10 11">
    <name type="scientific">Ceriporiopsis subvermispora (strain B)</name>
    <name type="common">White-rot fungus</name>
    <name type="synonym">Gelatoporia subvermispora</name>
    <dbReference type="NCBI Taxonomy" id="914234"/>
    <lineage>
        <taxon>Eukaryota</taxon>
        <taxon>Fungi</taxon>
        <taxon>Dikarya</taxon>
        <taxon>Basidiomycota</taxon>
        <taxon>Agaricomycotina</taxon>
        <taxon>Agaricomycetes</taxon>
        <taxon>Polyporales</taxon>
        <taxon>Gelatoporiaceae</taxon>
        <taxon>Gelatoporia</taxon>
    </lineage>
</organism>
<dbReference type="GO" id="GO:0005634">
    <property type="term" value="C:nucleus"/>
    <property type="evidence" value="ECO:0007669"/>
    <property type="project" value="UniProtKB-SubCell"/>
</dbReference>
<feature type="region of interest" description="Disordered" evidence="9">
    <location>
        <begin position="570"/>
        <end position="596"/>
    </location>
</feature>
<evidence type="ECO:0000256" key="2">
    <source>
        <dbReference type="ARBA" id="ARBA00004496"/>
    </source>
</evidence>
<feature type="compositionally biased region" description="Basic residues" evidence="9">
    <location>
        <begin position="196"/>
        <end position="211"/>
    </location>
</feature>
<dbReference type="InterPro" id="IPR013734">
    <property type="entry name" value="TF_Nrm1/Whi5"/>
</dbReference>
<feature type="compositionally biased region" description="Polar residues" evidence="9">
    <location>
        <begin position="519"/>
        <end position="541"/>
    </location>
</feature>
<protein>
    <submittedName>
        <fullName evidence="10">Uncharacterized protein</fullName>
    </submittedName>
</protein>
<feature type="compositionally biased region" description="Low complexity" evidence="9">
    <location>
        <begin position="172"/>
        <end position="181"/>
    </location>
</feature>
<keyword evidence="7" id="KW-0804">Transcription</keyword>
<evidence type="ECO:0000256" key="1">
    <source>
        <dbReference type="ARBA" id="ARBA00004123"/>
    </source>
</evidence>
<evidence type="ECO:0000256" key="6">
    <source>
        <dbReference type="ARBA" id="ARBA00023015"/>
    </source>
</evidence>
<keyword evidence="4" id="KW-0963">Cytoplasm</keyword>
<gene>
    <name evidence="10" type="ORF">CERSUDRAFT_117401</name>
</gene>
<evidence type="ECO:0000256" key="4">
    <source>
        <dbReference type="ARBA" id="ARBA00022490"/>
    </source>
</evidence>
<feature type="compositionally biased region" description="Low complexity" evidence="9">
    <location>
        <begin position="239"/>
        <end position="260"/>
    </location>
</feature>
<evidence type="ECO:0000256" key="9">
    <source>
        <dbReference type="SAM" id="MobiDB-lite"/>
    </source>
</evidence>
<feature type="region of interest" description="Disordered" evidence="9">
    <location>
        <begin position="1"/>
        <end position="42"/>
    </location>
</feature>
<feature type="region of interest" description="Disordered" evidence="9">
    <location>
        <begin position="239"/>
        <end position="555"/>
    </location>
</feature>
<comment type="subcellular location">
    <subcellularLocation>
        <location evidence="2">Cytoplasm</location>
    </subcellularLocation>
    <subcellularLocation>
        <location evidence="1">Nucleus</location>
    </subcellularLocation>
</comment>
<name>M2QNZ6_CERS8</name>
<evidence type="ECO:0000256" key="5">
    <source>
        <dbReference type="ARBA" id="ARBA00022491"/>
    </source>
</evidence>
<dbReference type="OrthoDB" id="2163387at2759"/>
<proteinExistence type="inferred from homology"/>
<accession>M2QNZ6</accession>
<evidence type="ECO:0000313" key="10">
    <source>
        <dbReference type="EMBL" id="EMD33875.1"/>
    </source>
</evidence>
<dbReference type="Pfam" id="PF08528">
    <property type="entry name" value="Whi5"/>
    <property type="match status" value="1"/>
</dbReference>
<evidence type="ECO:0000313" key="11">
    <source>
        <dbReference type="Proteomes" id="UP000016930"/>
    </source>
</evidence>
<reference evidence="10 11" key="1">
    <citation type="journal article" date="2012" name="Proc. Natl. Acad. Sci. U.S.A.">
        <title>Comparative genomics of Ceriporiopsis subvermispora and Phanerochaete chrysosporium provide insight into selective ligninolysis.</title>
        <authorList>
            <person name="Fernandez-Fueyo E."/>
            <person name="Ruiz-Duenas F.J."/>
            <person name="Ferreira P."/>
            <person name="Floudas D."/>
            <person name="Hibbett D.S."/>
            <person name="Canessa P."/>
            <person name="Larrondo L.F."/>
            <person name="James T.Y."/>
            <person name="Seelenfreund D."/>
            <person name="Lobos S."/>
            <person name="Polanco R."/>
            <person name="Tello M."/>
            <person name="Honda Y."/>
            <person name="Watanabe T."/>
            <person name="Watanabe T."/>
            <person name="Ryu J.S."/>
            <person name="Kubicek C.P."/>
            <person name="Schmoll M."/>
            <person name="Gaskell J."/>
            <person name="Hammel K.E."/>
            <person name="St John F.J."/>
            <person name="Vanden Wymelenberg A."/>
            <person name="Sabat G."/>
            <person name="Splinter BonDurant S."/>
            <person name="Syed K."/>
            <person name="Yadav J.S."/>
            <person name="Doddapaneni H."/>
            <person name="Subramanian V."/>
            <person name="Lavin J.L."/>
            <person name="Oguiza J.A."/>
            <person name="Perez G."/>
            <person name="Pisabarro A.G."/>
            <person name="Ramirez L."/>
            <person name="Santoyo F."/>
            <person name="Master E."/>
            <person name="Coutinho P.M."/>
            <person name="Henrissat B."/>
            <person name="Lombard V."/>
            <person name="Magnuson J.K."/>
            <person name="Kuees U."/>
            <person name="Hori C."/>
            <person name="Igarashi K."/>
            <person name="Samejima M."/>
            <person name="Held B.W."/>
            <person name="Barry K.W."/>
            <person name="LaButti K.M."/>
            <person name="Lapidus A."/>
            <person name="Lindquist E.A."/>
            <person name="Lucas S.M."/>
            <person name="Riley R."/>
            <person name="Salamov A.A."/>
            <person name="Hoffmeister D."/>
            <person name="Schwenk D."/>
            <person name="Hadar Y."/>
            <person name="Yarden O."/>
            <person name="de Vries R.P."/>
            <person name="Wiebenga A."/>
            <person name="Stenlid J."/>
            <person name="Eastwood D."/>
            <person name="Grigoriev I.V."/>
            <person name="Berka R.M."/>
            <person name="Blanchette R.A."/>
            <person name="Kersten P."/>
            <person name="Martinez A.T."/>
            <person name="Vicuna R."/>
            <person name="Cullen D."/>
        </authorList>
    </citation>
    <scope>NUCLEOTIDE SEQUENCE [LARGE SCALE GENOMIC DNA]</scope>
    <source>
        <strain evidence="10 11">B</strain>
    </source>
</reference>
<feature type="compositionally biased region" description="Low complexity" evidence="9">
    <location>
        <begin position="110"/>
        <end position="124"/>
    </location>
</feature>
<evidence type="ECO:0000256" key="7">
    <source>
        <dbReference type="ARBA" id="ARBA00023163"/>
    </source>
</evidence>
<evidence type="ECO:0000256" key="8">
    <source>
        <dbReference type="ARBA" id="ARBA00023242"/>
    </source>
</evidence>
<dbReference type="EMBL" id="KB445804">
    <property type="protein sequence ID" value="EMD33875.1"/>
    <property type="molecule type" value="Genomic_DNA"/>
</dbReference>
<sequence length="596" mass="62251">MATPSSSATTPSPQLRHTTVAPPAGIAPNGVATSSSDREERERAIQKFLARAEIAKLTRGLRTRLSYATYKATHNLSHNTLHDLEAQAESQEAQMRPLGNRPVNHFTNSPAQGPTAAPTTPGRTVARKGSMAPPPPVTASATHSLFSSILAPPPAKRARTIHNPDDPPVPAPTKAKPAASPSRKHHGADGSYSRVKERKVPKHHDKGKSKQAGRTGGQEVTADVDIDMKAAATLTSLLLSSRPSISANTSSPRSSVSTGSDMGSTQSYQHFVQSSSRTGTAATSLMPSAESSFVMRPGPSTTPPPPTNTESGQGLMRSASLMSAATTTPKGQARPAERVGGSATPHPPSDTEAADLMLFLATSPSPVRPTTRDPKDVTAYRSLGGGSGLKGRVLFSGGGSEGMPSPGRPLRRDEGSFSSTTSIRTEPASGTEYEQVDGRLNRAHGHTMPSKLSISHAPGDHLSMVPMEPTIIPPTPIDAPAQLLPAPPSPSSRESSQLSQRPPSHPQQSLSSVPDAKRSSFSQAAPPTPQFNFNDFINVSPSPAAGPSSRLASSLHPDFGRRLFEEHAGLTGAARGEASPARNRSSLGAGIDLVQS</sequence>
<feature type="compositionally biased region" description="Polar residues" evidence="9">
    <location>
        <begin position="261"/>
        <end position="291"/>
    </location>
</feature>
<dbReference type="Proteomes" id="UP000016930">
    <property type="component" value="Unassembled WGS sequence"/>
</dbReference>
<feature type="compositionally biased region" description="Polar residues" evidence="9">
    <location>
        <begin position="320"/>
        <end position="330"/>
    </location>
</feature>